<feature type="compositionally biased region" description="Gly residues" evidence="1">
    <location>
        <begin position="50"/>
        <end position="61"/>
    </location>
</feature>
<protein>
    <submittedName>
        <fullName evidence="2">Uncharacterized protein</fullName>
    </submittedName>
</protein>
<comment type="caution">
    <text evidence="2">The sequence shown here is derived from an EMBL/GenBank/DDBJ whole genome shotgun (WGS) entry which is preliminary data.</text>
</comment>
<dbReference type="EMBL" id="BNDZ01000005">
    <property type="protein sequence ID" value="GHI46787.1"/>
    <property type="molecule type" value="Genomic_DNA"/>
</dbReference>
<feature type="compositionally biased region" description="Basic and acidic residues" evidence="1">
    <location>
        <begin position="28"/>
        <end position="37"/>
    </location>
</feature>
<evidence type="ECO:0000313" key="3">
    <source>
        <dbReference type="Proteomes" id="UP001051844"/>
    </source>
</evidence>
<dbReference type="AlphaFoldDB" id="A0AA37FCN4"/>
<name>A0AA37FCN4_9ACTN</name>
<gene>
    <name evidence="2" type="ORF">ScoT_29610</name>
</gene>
<accession>A0AA37FCN4</accession>
<feature type="region of interest" description="Disordered" evidence="1">
    <location>
        <begin position="1"/>
        <end position="77"/>
    </location>
</feature>
<evidence type="ECO:0000313" key="2">
    <source>
        <dbReference type="EMBL" id="GHI46787.1"/>
    </source>
</evidence>
<organism evidence="2 3">
    <name type="scientific">Streptomyces albidoflavus</name>
    <dbReference type="NCBI Taxonomy" id="1886"/>
    <lineage>
        <taxon>Bacteria</taxon>
        <taxon>Bacillati</taxon>
        <taxon>Actinomycetota</taxon>
        <taxon>Actinomycetes</taxon>
        <taxon>Kitasatosporales</taxon>
        <taxon>Streptomycetaceae</taxon>
        <taxon>Streptomyces</taxon>
        <taxon>Streptomyces albidoflavus group</taxon>
    </lineage>
</organism>
<dbReference type="Proteomes" id="UP001051844">
    <property type="component" value="Unassembled WGS sequence"/>
</dbReference>
<proteinExistence type="predicted"/>
<reference evidence="2" key="1">
    <citation type="submission" date="2022-09" db="EMBL/GenBank/DDBJ databases">
        <title>Whole genome shotgun sequence of Streptomyces albidoflavus NBRC 12854.</title>
        <authorList>
            <person name="Komaki H."/>
            <person name="Tamura T."/>
        </authorList>
    </citation>
    <scope>NUCLEOTIDE SEQUENCE</scope>
    <source>
        <strain evidence="2">NBRC 12854</strain>
    </source>
</reference>
<sequence length="77" mass="7531">MGAVAGPGQFHEGGGRRVRIGGQGLPHEGVRGAREPEQNGAVPGRAGEGEVVGGGGHGEPPGAGPAESSSWRRGRAG</sequence>
<evidence type="ECO:0000256" key="1">
    <source>
        <dbReference type="SAM" id="MobiDB-lite"/>
    </source>
</evidence>